<evidence type="ECO:0000259" key="3">
    <source>
        <dbReference type="Pfam" id="PF12936"/>
    </source>
</evidence>
<dbReference type="GO" id="GO:0030686">
    <property type="term" value="C:90S preribosome"/>
    <property type="evidence" value="ECO:0007669"/>
    <property type="project" value="TreeGrafter"/>
</dbReference>
<dbReference type="AlphaFoldDB" id="A0AAD2AEJ6"/>
<feature type="compositionally biased region" description="Basic residues" evidence="2">
    <location>
        <begin position="351"/>
        <end position="360"/>
    </location>
</feature>
<organism evidence="4 5">
    <name type="scientific">Fraxinus pennsylvanica</name>
    <dbReference type="NCBI Taxonomy" id="56036"/>
    <lineage>
        <taxon>Eukaryota</taxon>
        <taxon>Viridiplantae</taxon>
        <taxon>Streptophyta</taxon>
        <taxon>Embryophyta</taxon>
        <taxon>Tracheophyta</taxon>
        <taxon>Spermatophyta</taxon>
        <taxon>Magnoliopsida</taxon>
        <taxon>eudicotyledons</taxon>
        <taxon>Gunneridae</taxon>
        <taxon>Pentapetalae</taxon>
        <taxon>asterids</taxon>
        <taxon>lamiids</taxon>
        <taxon>Lamiales</taxon>
        <taxon>Oleaceae</taxon>
        <taxon>Oleeae</taxon>
        <taxon>Fraxinus</taxon>
    </lineage>
</organism>
<dbReference type="GO" id="GO:0000447">
    <property type="term" value="P:endonucleolytic cleavage in ITS1 to separate SSU-rRNA from 5.8S rRNA and LSU-rRNA from tricistronic rRNA transcript (SSU-rRNA, 5.8S rRNA, LSU-rRNA)"/>
    <property type="evidence" value="ECO:0007669"/>
    <property type="project" value="TreeGrafter"/>
</dbReference>
<feature type="region of interest" description="Disordered" evidence="2">
    <location>
        <begin position="136"/>
        <end position="160"/>
    </location>
</feature>
<evidence type="ECO:0000313" key="4">
    <source>
        <dbReference type="EMBL" id="CAI9786635.1"/>
    </source>
</evidence>
<feature type="compositionally biased region" description="Basic and acidic residues" evidence="2">
    <location>
        <begin position="23"/>
        <end position="35"/>
    </location>
</feature>
<evidence type="ECO:0000256" key="2">
    <source>
        <dbReference type="SAM" id="MobiDB-lite"/>
    </source>
</evidence>
<gene>
    <name evidence="4" type="ORF">FPE_LOCUS34065</name>
</gene>
<dbReference type="Proteomes" id="UP000834106">
    <property type="component" value="Chromosome 22"/>
</dbReference>
<feature type="compositionally biased region" description="Polar residues" evidence="2">
    <location>
        <begin position="316"/>
        <end position="326"/>
    </location>
</feature>
<feature type="domain" description="Kri1-like C-terminal" evidence="3">
    <location>
        <begin position="207"/>
        <end position="278"/>
    </location>
</feature>
<dbReference type="EMBL" id="OU503057">
    <property type="protein sequence ID" value="CAI9786635.1"/>
    <property type="molecule type" value="Genomic_DNA"/>
</dbReference>
<feature type="region of interest" description="Disordered" evidence="2">
    <location>
        <begin position="309"/>
        <end position="360"/>
    </location>
</feature>
<dbReference type="Pfam" id="PF05178">
    <property type="entry name" value="Kri1"/>
    <property type="match status" value="1"/>
</dbReference>
<feature type="region of interest" description="Disordered" evidence="2">
    <location>
        <begin position="14"/>
        <end position="35"/>
    </location>
</feature>
<dbReference type="PANTHER" id="PTHR14490">
    <property type="entry name" value="ZINC FINGER, ZZ TYPE"/>
    <property type="match status" value="1"/>
</dbReference>
<dbReference type="GO" id="GO:0005730">
    <property type="term" value="C:nucleolus"/>
    <property type="evidence" value="ECO:0007669"/>
    <property type="project" value="TreeGrafter"/>
</dbReference>
<dbReference type="InterPro" id="IPR018034">
    <property type="entry name" value="Kri1"/>
</dbReference>
<name>A0AAD2AEJ6_9LAMI</name>
<sequence length="360" mass="42052">MYLKDVVSKHLIKEGPEFDDDDVNNRKSDGNAKVKSFAEEQEELKREFLKEFEEAANVEDDEERDLMVEFERNEELKHLKNLKKKGIKEKLQKIREVAGIGDDGTCLLDKDDLEEEFDPEEYNRKMKEAFGNKYYDTEDVNPEFGSDSNDDAAEYEKPDFDEENRLLGLANRWNEEKHTGDGLLSARQRILESKLDWKDESDLVEDEESPKEGDLKTRFKYKPVKSKRFGLSTEEILILDDKELNQYASLKKLAPYREMEWKVPLIKTYQQKLRNKALLEGETSNTNNKVNNKTRLNGLEKPKVVSVAENEKSQMEESNGDTTNLSRRSKRRNHQAELKLSRSRLMAYGKIHSKSKSKMH</sequence>
<reference evidence="4" key="1">
    <citation type="submission" date="2023-05" db="EMBL/GenBank/DDBJ databases">
        <authorList>
            <person name="Huff M."/>
        </authorList>
    </citation>
    <scope>NUCLEOTIDE SEQUENCE</scope>
</reference>
<proteinExistence type="inferred from homology"/>
<accession>A0AAD2AEJ6</accession>
<evidence type="ECO:0000313" key="5">
    <source>
        <dbReference type="Proteomes" id="UP000834106"/>
    </source>
</evidence>
<protein>
    <recommendedName>
        <fullName evidence="3">Kri1-like C-terminal domain-containing protein</fullName>
    </recommendedName>
</protein>
<dbReference type="Pfam" id="PF12936">
    <property type="entry name" value="Kri1_C"/>
    <property type="match status" value="1"/>
</dbReference>
<evidence type="ECO:0000256" key="1">
    <source>
        <dbReference type="ARBA" id="ARBA00007473"/>
    </source>
</evidence>
<comment type="similarity">
    <text evidence="1">Belongs to the KRI1 family.</text>
</comment>
<dbReference type="InterPro" id="IPR024626">
    <property type="entry name" value="Kri1-like_C"/>
</dbReference>
<dbReference type="PANTHER" id="PTHR14490:SF5">
    <property type="entry name" value="PROTEIN KRI1 HOMOLOG"/>
    <property type="match status" value="1"/>
</dbReference>
<keyword evidence="5" id="KW-1185">Reference proteome</keyword>